<dbReference type="Gene3D" id="1.10.10.10">
    <property type="entry name" value="Winged helix-like DNA-binding domain superfamily/Winged helix DNA-binding domain"/>
    <property type="match status" value="1"/>
</dbReference>
<keyword evidence="4" id="KW-1185">Reference proteome</keyword>
<dbReference type="Proteomes" id="UP000184440">
    <property type="component" value="Unassembled WGS sequence"/>
</dbReference>
<dbReference type="SMART" id="SM00418">
    <property type="entry name" value="HTH_ARSR"/>
    <property type="match status" value="1"/>
</dbReference>
<feature type="compositionally biased region" description="Pro residues" evidence="1">
    <location>
        <begin position="214"/>
        <end position="223"/>
    </location>
</feature>
<dbReference type="GO" id="GO:0046686">
    <property type="term" value="P:response to cadmium ion"/>
    <property type="evidence" value="ECO:0007669"/>
    <property type="project" value="TreeGrafter"/>
</dbReference>
<protein>
    <submittedName>
        <fullName evidence="3">Transcriptional regulator, ArsR family</fullName>
    </submittedName>
</protein>
<dbReference type="SUPFAM" id="SSF46785">
    <property type="entry name" value="Winged helix' DNA-binding domain"/>
    <property type="match status" value="1"/>
</dbReference>
<dbReference type="InterPro" id="IPR001845">
    <property type="entry name" value="HTH_ArsR_DNA-bd_dom"/>
</dbReference>
<evidence type="ECO:0000256" key="1">
    <source>
        <dbReference type="SAM" id="MobiDB-lite"/>
    </source>
</evidence>
<dbReference type="InterPro" id="IPR036390">
    <property type="entry name" value="WH_DNA-bd_sf"/>
</dbReference>
<feature type="compositionally biased region" description="Low complexity" evidence="1">
    <location>
        <begin position="224"/>
        <end position="238"/>
    </location>
</feature>
<organism evidence="3 4">
    <name type="scientific">Cryptosporangium aurantiacum</name>
    <dbReference type="NCBI Taxonomy" id="134849"/>
    <lineage>
        <taxon>Bacteria</taxon>
        <taxon>Bacillati</taxon>
        <taxon>Actinomycetota</taxon>
        <taxon>Actinomycetes</taxon>
        <taxon>Cryptosporangiales</taxon>
        <taxon>Cryptosporangiaceae</taxon>
        <taxon>Cryptosporangium</taxon>
    </lineage>
</organism>
<dbReference type="InterPro" id="IPR052543">
    <property type="entry name" value="HTH_Metal-responsive_Reg"/>
</dbReference>
<dbReference type="GO" id="GO:0032791">
    <property type="term" value="F:lead ion binding"/>
    <property type="evidence" value="ECO:0007669"/>
    <property type="project" value="TreeGrafter"/>
</dbReference>
<dbReference type="GO" id="GO:0097063">
    <property type="term" value="F:cadmium ion sensor activity"/>
    <property type="evidence" value="ECO:0007669"/>
    <property type="project" value="TreeGrafter"/>
</dbReference>
<dbReference type="InterPro" id="IPR011991">
    <property type="entry name" value="ArsR-like_HTH"/>
</dbReference>
<evidence type="ECO:0000313" key="3">
    <source>
        <dbReference type="EMBL" id="SHN47712.1"/>
    </source>
</evidence>
<dbReference type="AlphaFoldDB" id="A0A1M7RNP6"/>
<reference evidence="3 4" key="1">
    <citation type="submission" date="2016-11" db="EMBL/GenBank/DDBJ databases">
        <authorList>
            <person name="Jaros S."/>
            <person name="Januszkiewicz K."/>
            <person name="Wedrychowicz H."/>
        </authorList>
    </citation>
    <scope>NUCLEOTIDE SEQUENCE [LARGE SCALE GENOMIC DNA]</scope>
    <source>
        <strain evidence="3 4">DSM 46144</strain>
    </source>
</reference>
<dbReference type="PANTHER" id="PTHR39168:SF1">
    <property type="entry name" value="TRANSCRIPTIONAL REGULATORY PROTEIN"/>
    <property type="match status" value="1"/>
</dbReference>
<dbReference type="Pfam" id="PF12840">
    <property type="entry name" value="HTH_20"/>
    <property type="match status" value="1"/>
</dbReference>
<sequence>MTTARGLASFATLLADETRAAMCLALLDGRAWTAGELAAHATVARSTASEQLHRLVEGGLLVERRQGRHRYVQLADPSVAYLLEDLAARAVPRPAPPRGLRAVTADAALRRGRTCYDHLAGRLGVAVTDAMADAGLLDRAGGLALTPAGKTWLTGTLGVDPAELAPGRRPLTRGCLDWTERREHVAGRVGVALCETFRGRGWGSGSAPGGRCAPPRPAEPPSPTSSTSPTSTPTRSGPVRAGSGALERVRVSAGASQRGRRSGPARGRYSPLYRVRSGVAA</sequence>
<accession>A0A1M7RNP6</accession>
<dbReference type="STRING" id="134849.SAMN05443668_12715"/>
<dbReference type="GO" id="GO:0003700">
    <property type="term" value="F:DNA-binding transcription factor activity"/>
    <property type="evidence" value="ECO:0007669"/>
    <property type="project" value="InterPro"/>
</dbReference>
<feature type="region of interest" description="Disordered" evidence="1">
    <location>
        <begin position="202"/>
        <end position="281"/>
    </location>
</feature>
<evidence type="ECO:0000259" key="2">
    <source>
        <dbReference type="PROSITE" id="PS50987"/>
    </source>
</evidence>
<dbReference type="InterPro" id="IPR036388">
    <property type="entry name" value="WH-like_DNA-bd_sf"/>
</dbReference>
<proteinExistence type="predicted"/>
<name>A0A1M7RNP6_9ACTN</name>
<gene>
    <name evidence="3" type="ORF">SAMN05443668_12715</name>
</gene>
<dbReference type="PANTHER" id="PTHR39168">
    <property type="entry name" value="TRANSCRIPTIONAL REGULATOR-RELATED"/>
    <property type="match status" value="1"/>
</dbReference>
<feature type="domain" description="HTH arsR-type" evidence="2">
    <location>
        <begin position="1"/>
        <end position="94"/>
    </location>
</feature>
<dbReference type="GO" id="GO:0010288">
    <property type="term" value="P:response to lead ion"/>
    <property type="evidence" value="ECO:0007669"/>
    <property type="project" value="TreeGrafter"/>
</dbReference>
<dbReference type="CDD" id="cd00090">
    <property type="entry name" value="HTH_ARSR"/>
    <property type="match status" value="1"/>
</dbReference>
<dbReference type="PROSITE" id="PS50987">
    <property type="entry name" value="HTH_ARSR_2"/>
    <property type="match status" value="1"/>
</dbReference>
<evidence type="ECO:0000313" key="4">
    <source>
        <dbReference type="Proteomes" id="UP000184440"/>
    </source>
</evidence>
<dbReference type="EMBL" id="FRCS01000027">
    <property type="protein sequence ID" value="SHN47712.1"/>
    <property type="molecule type" value="Genomic_DNA"/>
</dbReference>
<dbReference type="GO" id="GO:0003677">
    <property type="term" value="F:DNA binding"/>
    <property type="evidence" value="ECO:0007669"/>
    <property type="project" value="TreeGrafter"/>
</dbReference>